<accession>A0AAW0L3J5</accession>
<dbReference type="SUPFAM" id="SSF53955">
    <property type="entry name" value="Lysozyme-like"/>
    <property type="match status" value="1"/>
</dbReference>
<comment type="caution">
    <text evidence="1">The sequence shown here is derived from an EMBL/GenBank/DDBJ whole genome shotgun (WGS) entry which is preliminary data.</text>
</comment>
<protein>
    <submittedName>
        <fullName evidence="1">Chitinase-like protein 2</fullName>
    </submittedName>
</protein>
<gene>
    <name evidence="1" type="primary">CTL2_5</name>
    <name evidence="1" type="ORF">CFP56_008883</name>
</gene>
<reference evidence="1 2" key="1">
    <citation type="journal article" date="2018" name="Sci. Data">
        <title>The draft genome sequence of cork oak.</title>
        <authorList>
            <person name="Ramos A.M."/>
            <person name="Usie A."/>
            <person name="Barbosa P."/>
            <person name="Barros P.M."/>
            <person name="Capote T."/>
            <person name="Chaves I."/>
            <person name="Simoes F."/>
            <person name="Abreu I."/>
            <person name="Carrasquinho I."/>
            <person name="Faro C."/>
            <person name="Guimaraes J.B."/>
            <person name="Mendonca D."/>
            <person name="Nobrega F."/>
            <person name="Rodrigues L."/>
            <person name="Saibo N.J.M."/>
            <person name="Varela M.C."/>
            <person name="Egas C."/>
            <person name="Matos J."/>
            <person name="Miguel C.M."/>
            <person name="Oliveira M.M."/>
            <person name="Ricardo C.P."/>
            <person name="Goncalves S."/>
        </authorList>
    </citation>
    <scope>NUCLEOTIDE SEQUENCE [LARGE SCALE GENOMIC DNA]</scope>
    <source>
        <strain evidence="2">cv. HL8</strain>
    </source>
</reference>
<dbReference type="Gene3D" id="1.10.530.10">
    <property type="match status" value="1"/>
</dbReference>
<organism evidence="1 2">
    <name type="scientific">Quercus suber</name>
    <name type="common">Cork oak</name>
    <dbReference type="NCBI Taxonomy" id="58331"/>
    <lineage>
        <taxon>Eukaryota</taxon>
        <taxon>Viridiplantae</taxon>
        <taxon>Streptophyta</taxon>
        <taxon>Embryophyta</taxon>
        <taxon>Tracheophyta</taxon>
        <taxon>Spermatophyta</taxon>
        <taxon>Magnoliopsida</taxon>
        <taxon>eudicotyledons</taxon>
        <taxon>Gunneridae</taxon>
        <taxon>Pentapetalae</taxon>
        <taxon>rosids</taxon>
        <taxon>fabids</taxon>
        <taxon>Fagales</taxon>
        <taxon>Fagaceae</taxon>
        <taxon>Quercus</taxon>
    </lineage>
</organism>
<name>A0AAW0L3J5_QUESU</name>
<sequence>MTPIMEHQPSAPDVFTSSGFGATINVLYRDLVCGQSDNEFMNNIISHYLYYLDLMGVGREEARPHEELSCAKLLSIQPIPYLLISLIFL</sequence>
<keyword evidence="2" id="KW-1185">Reference proteome</keyword>
<dbReference type="Proteomes" id="UP000237347">
    <property type="component" value="Unassembled WGS sequence"/>
</dbReference>
<evidence type="ECO:0000313" key="2">
    <source>
        <dbReference type="Proteomes" id="UP000237347"/>
    </source>
</evidence>
<dbReference type="InterPro" id="IPR023346">
    <property type="entry name" value="Lysozyme-like_dom_sf"/>
</dbReference>
<proteinExistence type="predicted"/>
<dbReference type="EMBL" id="PKMF04000164">
    <property type="protein sequence ID" value="KAK7845820.1"/>
    <property type="molecule type" value="Genomic_DNA"/>
</dbReference>
<dbReference type="AlphaFoldDB" id="A0AAW0L3J5"/>
<evidence type="ECO:0000313" key="1">
    <source>
        <dbReference type="EMBL" id="KAK7845820.1"/>
    </source>
</evidence>